<feature type="non-terminal residue" evidence="1">
    <location>
        <position position="1"/>
    </location>
</feature>
<organism evidence="1 2">
    <name type="scientific">Cryptolaemus montrouzieri</name>
    <dbReference type="NCBI Taxonomy" id="559131"/>
    <lineage>
        <taxon>Eukaryota</taxon>
        <taxon>Metazoa</taxon>
        <taxon>Ecdysozoa</taxon>
        <taxon>Arthropoda</taxon>
        <taxon>Hexapoda</taxon>
        <taxon>Insecta</taxon>
        <taxon>Pterygota</taxon>
        <taxon>Neoptera</taxon>
        <taxon>Endopterygota</taxon>
        <taxon>Coleoptera</taxon>
        <taxon>Polyphaga</taxon>
        <taxon>Cucujiformia</taxon>
        <taxon>Coccinelloidea</taxon>
        <taxon>Coccinellidae</taxon>
        <taxon>Scymninae</taxon>
        <taxon>Scymnini</taxon>
        <taxon>Cryptolaemus</taxon>
    </lineage>
</organism>
<sequence length="57" mass="6125">QASKEAAPRVLAEGVVSSLYVMTYAICGQGLVDQAFKFTYSSLAAIQHVVAIRHKAE</sequence>
<proteinExistence type="predicted"/>
<reference evidence="1 2" key="1">
    <citation type="journal article" date="2021" name="BMC Biol.">
        <title>Horizontally acquired antibacterial genes associated with adaptive radiation of ladybird beetles.</title>
        <authorList>
            <person name="Li H.S."/>
            <person name="Tang X.F."/>
            <person name="Huang Y.H."/>
            <person name="Xu Z.Y."/>
            <person name="Chen M.L."/>
            <person name="Du X.Y."/>
            <person name="Qiu B.Y."/>
            <person name="Chen P.T."/>
            <person name="Zhang W."/>
            <person name="Slipinski A."/>
            <person name="Escalona H.E."/>
            <person name="Waterhouse R.M."/>
            <person name="Zwick A."/>
            <person name="Pang H."/>
        </authorList>
    </citation>
    <scope>NUCLEOTIDE SEQUENCE [LARGE SCALE GENOMIC DNA]</scope>
    <source>
        <strain evidence="1">SYSU2018</strain>
    </source>
</reference>
<protein>
    <submittedName>
        <fullName evidence="1">Uncharacterized protein</fullName>
    </submittedName>
</protein>
<name>A0ABD2NDV4_9CUCU</name>
<dbReference type="AlphaFoldDB" id="A0ABD2NDV4"/>
<comment type="caution">
    <text evidence="1">The sequence shown here is derived from an EMBL/GenBank/DDBJ whole genome shotgun (WGS) entry which is preliminary data.</text>
</comment>
<evidence type="ECO:0000313" key="2">
    <source>
        <dbReference type="Proteomes" id="UP001516400"/>
    </source>
</evidence>
<keyword evidence="2" id="KW-1185">Reference proteome</keyword>
<gene>
    <name evidence="1" type="ORF">HHI36_012225</name>
</gene>
<evidence type="ECO:0000313" key="1">
    <source>
        <dbReference type="EMBL" id="KAL3276862.1"/>
    </source>
</evidence>
<dbReference type="EMBL" id="JABFTP020000103">
    <property type="protein sequence ID" value="KAL3276862.1"/>
    <property type="molecule type" value="Genomic_DNA"/>
</dbReference>
<accession>A0ABD2NDV4</accession>
<dbReference type="Proteomes" id="UP001516400">
    <property type="component" value="Unassembled WGS sequence"/>
</dbReference>